<accession>A0A0R2RCA7</accession>
<organism evidence="1 2">
    <name type="scientific">Verrucomicrobia subdivision 6 bacterium BACL9 MAG-120507-bin52</name>
    <dbReference type="NCBI Taxonomy" id="1655590"/>
    <lineage>
        <taxon>Bacteria</taxon>
        <taxon>Pseudomonadati</taxon>
        <taxon>Verrucomicrobiota</taxon>
        <taxon>Verrucomicrobiia</taxon>
        <taxon>Verrucomicrobiales</taxon>
        <taxon>Verrucomicrobia subdivision 6</taxon>
    </lineage>
</organism>
<evidence type="ECO:0000313" key="1">
    <source>
        <dbReference type="EMBL" id="KRO60084.1"/>
    </source>
</evidence>
<proteinExistence type="predicted"/>
<sequence length="77" mass="8562">MVKTQVQLEDWQYEATKRAGAVTSRSMSDIIREGLTLVLPKLGHGGQKPLAAIAGKYRPLSSQDLKDHDQGWVESIR</sequence>
<evidence type="ECO:0000313" key="2">
    <source>
        <dbReference type="Proteomes" id="UP000051269"/>
    </source>
</evidence>
<evidence type="ECO:0008006" key="3">
    <source>
        <dbReference type="Google" id="ProtNLM"/>
    </source>
</evidence>
<name>A0A0R2RCA7_9BACT</name>
<gene>
    <name evidence="1" type="ORF">ABR82_06830</name>
</gene>
<dbReference type="AlphaFoldDB" id="A0A0R2RCA7"/>
<reference evidence="1 2" key="1">
    <citation type="submission" date="2015-10" db="EMBL/GenBank/DDBJ databases">
        <title>Metagenome-Assembled Genomes uncover a global brackish microbiome.</title>
        <authorList>
            <person name="Hugerth L.W."/>
            <person name="Larsson J."/>
            <person name="Alneberg J."/>
            <person name="Lindh M.V."/>
            <person name="Legrand C."/>
            <person name="Pinhassi J."/>
            <person name="Andersson A.F."/>
        </authorList>
    </citation>
    <scope>NUCLEOTIDE SEQUENCE [LARGE SCALE GENOMIC DNA]</scope>
    <source>
        <strain evidence="1">BACL18 MAG-120507-bin52</strain>
    </source>
</reference>
<dbReference type="Proteomes" id="UP000051269">
    <property type="component" value="Unassembled WGS sequence"/>
</dbReference>
<protein>
    <recommendedName>
        <fullName evidence="3">CopG family transcriptional regulator</fullName>
    </recommendedName>
</protein>
<comment type="caution">
    <text evidence="1">The sequence shown here is derived from an EMBL/GenBank/DDBJ whole genome shotgun (WGS) entry which is preliminary data.</text>
</comment>
<dbReference type="EMBL" id="LIBO01000321">
    <property type="protein sequence ID" value="KRO60084.1"/>
    <property type="molecule type" value="Genomic_DNA"/>
</dbReference>